<evidence type="ECO:0000313" key="3">
    <source>
        <dbReference type="Proteomes" id="UP000749646"/>
    </source>
</evidence>
<dbReference type="Gene3D" id="1.25.10.10">
    <property type="entry name" value="Leucine-rich Repeat Variant"/>
    <property type="match status" value="3"/>
</dbReference>
<dbReference type="Proteomes" id="UP000749646">
    <property type="component" value="Unassembled WGS sequence"/>
</dbReference>
<dbReference type="InterPro" id="IPR011989">
    <property type="entry name" value="ARM-like"/>
</dbReference>
<organism evidence="2 3">
    <name type="scientific">Modicella reniformis</name>
    <dbReference type="NCBI Taxonomy" id="1440133"/>
    <lineage>
        <taxon>Eukaryota</taxon>
        <taxon>Fungi</taxon>
        <taxon>Fungi incertae sedis</taxon>
        <taxon>Mucoromycota</taxon>
        <taxon>Mortierellomycotina</taxon>
        <taxon>Mortierellomycetes</taxon>
        <taxon>Mortierellales</taxon>
        <taxon>Mortierellaceae</taxon>
        <taxon>Modicella</taxon>
    </lineage>
</organism>
<feature type="non-terminal residue" evidence="2">
    <location>
        <position position="1"/>
    </location>
</feature>
<dbReference type="InterPro" id="IPR016024">
    <property type="entry name" value="ARM-type_fold"/>
</dbReference>
<dbReference type="OrthoDB" id="10052640at2759"/>
<feature type="region of interest" description="Disordered" evidence="1">
    <location>
        <begin position="428"/>
        <end position="447"/>
    </location>
</feature>
<dbReference type="PANTHER" id="PTHR12697">
    <property type="entry name" value="PBS LYASE HEAT-LIKE PROTEIN"/>
    <property type="match status" value="1"/>
</dbReference>
<evidence type="ECO:0000256" key="1">
    <source>
        <dbReference type="SAM" id="MobiDB-lite"/>
    </source>
</evidence>
<dbReference type="AlphaFoldDB" id="A0A9P6M8X6"/>
<protein>
    <recommendedName>
        <fullName evidence="4">HEAT repeat domain-containing protein</fullName>
    </recommendedName>
</protein>
<reference evidence="2" key="1">
    <citation type="journal article" date="2020" name="Fungal Divers.">
        <title>Resolving the Mortierellaceae phylogeny through synthesis of multi-gene phylogenetics and phylogenomics.</title>
        <authorList>
            <person name="Vandepol N."/>
            <person name="Liber J."/>
            <person name="Desiro A."/>
            <person name="Na H."/>
            <person name="Kennedy M."/>
            <person name="Barry K."/>
            <person name="Grigoriev I.V."/>
            <person name="Miller A.N."/>
            <person name="O'Donnell K."/>
            <person name="Stajich J.E."/>
            <person name="Bonito G."/>
        </authorList>
    </citation>
    <scope>NUCLEOTIDE SEQUENCE</scope>
    <source>
        <strain evidence="2">MES-2147</strain>
    </source>
</reference>
<evidence type="ECO:0000313" key="2">
    <source>
        <dbReference type="EMBL" id="KAF9980936.1"/>
    </source>
</evidence>
<sequence>GYGPGNLRQHFTPDDDLKWICADHYPEDHREVIEEQQELDIVGENLEDPLQEKGPLLETGKHHIDVDQAILSDLRDPRWMIREKALIALNVSEPLSEATLQAILGAVKDEEQSVRETAIRVLGEQAKVSDMALRELVDITVAYPVTNSDLAYEVLNGVVRSESGIQRLIEMLQDEDYSVRLVVLRVLRAQARTSQTVVDAFAGAVRDKHADVNKFATKVLEVQNTFPETAIRILIGTLQDKNSSVRIDAARLLRSKIRSFSIAEEALVGAIRDTDSNVRLEALGALGDLEMMSEFAVQGLVREIQDESHLAKEEVRVLCHHSRSSPPAISALVSIISDTGSTNRLMVLNILNSYADLQGSVVLALVELLKDEARTIRRAATRLMLHNIEKLPNSAILTLTRLLEGDDQDVRRIAVRILGRHVRSSTAARRGADGATRHSRMEAKGRDSLSELSESALQVVIATLIDKDSKVRTSAANI</sequence>
<proteinExistence type="predicted"/>
<feature type="compositionally biased region" description="Basic and acidic residues" evidence="1">
    <location>
        <begin position="430"/>
        <end position="447"/>
    </location>
</feature>
<keyword evidence="3" id="KW-1185">Reference proteome</keyword>
<dbReference type="Pfam" id="PF13646">
    <property type="entry name" value="HEAT_2"/>
    <property type="match status" value="1"/>
</dbReference>
<dbReference type="PANTHER" id="PTHR12697:SF5">
    <property type="entry name" value="DEOXYHYPUSINE HYDROXYLASE"/>
    <property type="match status" value="1"/>
</dbReference>
<name>A0A9P6M8X6_9FUNG</name>
<dbReference type="GO" id="GO:0016491">
    <property type="term" value="F:oxidoreductase activity"/>
    <property type="evidence" value="ECO:0007669"/>
    <property type="project" value="TreeGrafter"/>
</dbReference>
<dbReference type="EMBL" id="JAAAHW010003766">
    <property type="protein sequence ID" value="KAF9980936.1"/>
    <property type="molecule type" value="Genomic_DNA"/>
</dbReference>
<accession>A0A9P6M8X6</accession>
<comment type="caution">
    <text evidence="2">The sequence shown here is derived from an EMBL/GenBank/DDBJ whole genome shotgun (WGS) entry which is preliminary data.</text>
</comment>
<evidence type="ECO:0008006" key="4">
    <source>
        <dbReference type="Google" id="ProtNLM"/>
    </source>
</evidence>
<dbReference type="SUPFAM" id="SSF48371">
    <property type="entry name" value="ARM repeat"/>
    <property type="match status" value="1"/>
</dbReference>
<gene>
    <name evidence="2" type="ORF">BGZ65_004505</name>
</gene>